<dbReference type="InterPro" id="IPR036634">
    <property type="entry name" value="PRD_sf"/>
</dbReference>
<accession>A0A174WWR3</accession>
<dbReference type="InterPro" id="IPR050661">
    <property type="entry name" value="BglG_antiterminators"/>
</dbReference>
<dbReference type="InterPro" id="IPR004341">
    <property type="entry name" value="CAT_RNA-bd_dom"/>
</dbReference>
<organism evidence="3 4">
    <name type="scientific">Clostridium paraputrificum</name>
    <dbReference type="NCBI Taxonomy" id="29363"/>
    <lineage>
        <taxon>Bacteria</taxon>
        <taxon>Bacillati</taxon>
        <taxon>Bacillota</taxon>
        <taxon>Clostridia</taxon>
        <taxon>Eubacteriales</taxon>
        <taxon>Clostridiaceae</taxon>
        <taxon>Clostridium</taxon>
    </lineage>
</organism>
<feature type="domain" description="PRD" evidence="2">
    <location>
        <begin position="171"/>
        <end position="277"/>
    </location>
</feature>
<sequence length="277" mass="32744">MKIEKILNNNVVVSINDKGQEVIVMGRGLAFQKKIGAEINEDNIEKIFTITNKDITDKFQQLLQEIPSEYMLLSEKIITYAKTELGKKLNESIFISLTDHINSTIDRYKNGIQLKNALLWDIKRLYKDEFCIGVEALKMIKEDLNIELPEDEAAFIALHIVNAELNEEMPNLMNMTKVMQEILNIVKYHYKIDFDEESLSYYRFITHLKFFAQRLFNGKTYTDKDDEIYDMIKIKYPIAHECVKKVEKFIKEKYTYDLTKEEKLYLMIHIQRVTENK</sequence>
<dbReference type="PANTHER" id="PTHR30185:SF15">
    <property type="entry name" value="CRYPTIC BETA-GLUCOSIDE BGL OPERON ANTITERMINATOR"/>
    <property type="match status" value="1"/>
</dbReference>
<dbReference type="RefSeq" id="WP_027099262.1">
    <property type="nucleotide sequence ID" value="NZ_CABHIH010000001.1"/>
</dbReference>
<comment type="caution">
    <text evidence="3">The sequence shown here is derived from an EMBL/GenBank/DDBJ whole genome shotgun (WGS) entry which is preliminary data.</text>
</comment>
<protein>
    <submittedName>
        <fullName evidence="3">Transcription antiterminator LicT</fullName>
    </submittedName>
</protein>
<dbReference type="Pfam" id="PF03123">
    <property type="entry name" value="CAT_RBD"/>
    <property type="match status" value="1"/>
</dbReference>
<dbReference type="InterPro" id="IPR011608">
    <property type="entry name" value="PRD"/>
</dbReference>
<evidence type="ECO:0000313" key="3">
    <source>
        <dbReference type="EMBL" id="OBY09543.1"/>
    </source>
</evidence>
<dbReference type="PROSITE" id="PS51372">
    <property type="entry name" value="PRD_2"/>
    <property type="match status" value="2"/>
</dbReference>
<dbReference type="Gene3D" id="2.30.24.10">
    <property type="entry name" value="CAT RNA-binding domain"/>
    <property type="match status" value="1"/>
</dbReference>
<dbReference type="GeneID" id="42777111"/>
<dbReference type="InterPro" id="IPR036650">
    <property type="entry name" value="CAT_RNA-bd_dom_sf"/>
</dbReference>
<dbReference type="GO" id="GO:0003723">
    <property type="term" value="F:RNA binding"/>
    <property type="evidence" value="ECO:0007669"/>
    <property type="project" value="InterPro"/>
</dbReference>
<dbReference type="OrthoDB" id="9813552at2"/>
<reference evidence="3 4" key="1">
    <citation type="submission" date="2016-06" db="EMBL/GenBank/DDBJ databases">
        <authorList>
            <person name="Kjaerup R.B."/>
            <person name="Dalgaard T.S."/>
            <person name="Juul-Madsen H.R."/>
        </authorList>
    </citation>
    <scope>NUCLEOTIDE SEQUENCE [LARGE SCALE GENOMIC DNA]</scope>
    <source>
        <strain evidence="3 4">373-A1</strain>
    </source>
</reference>
<dbReference type="eggNOG" id="COG3711">
    <property type="taxonomic scope" value="Bacteria"/>
</dbReference>
<gene>
    <name evidence="3" type="ORF">CP373A1_15700</name>
</gene>
<dbReference type="Proteomes" id="UP000092714">
    <property type="component" value="Unassembled WGS sequence"/>
</dbReference>
<evidence type="ECO:0000313" key="4">
    <source>
        <dbReference type="Proteomes" id="UP000092714"/>
    </source>
</evidence>
<evidence type="ECO:0000256" key="1">
    <source>
        <dbReference type="ARBA" id="ARBA00022737"/>
    </source>
</evidence>
<dbReference type="EMBL" id="MAPZ01000031">
    <property type="protein sequence ID" value="OBY09543.1"/>
    <property type="molecule type" value="Genomic_DNA"/>
</dbReference>
<dbReference type="Gene3D" id="1.10.1790.10">
    <property type="entry name" value="PRD domain"/>
    <property type="match status" value="2"/>
</dbReference>
<keyword evidence="1" id="KW-0677">Repeat</keyword>
<dbReference type="AlphaFoldDB" id="A0A174WWR3"/>
<dbReference type="SMART" id="SM01061">
    <property type="entry name" value="CAT_RBD"/>
    <property type="match status" value="1"/>
</dbReference>
<feature type="domain" description="PRD" evidence="2">
    <location>
        <begin position="65"/>
        <end position="170"/>
    </location>
</feature>
<proteinExistence type="predicted"/>
<dbReference type="SUPFAM" id="SSF50151">
    <property type="entry name" value="SacY-like RNA-binding domain"/>
    <property type="match status" value="1"/>
</dbReference>
<keyword evidence="4" id="KW-1185">Reference proteome</keyword>
<dbReference type="GO" id="GO:0006355">
    <property type="term" value="P:regulation of DNA-templated transcription"/>
    <property type="evidence" value="ECO:0007669"/>
    <property type="project" value="InterPro"/>
</dbReference>
<dbReference type="NCBIfam" id="NF046042">
    <property type="entry name" value="LicT"/>
    <property type="match status" value="1"/>
</dbReference>
<dbReference type="PANTHER" id="PTHR30185">
    <property type="entry name" value="CRYPTIC BETA-GLUCOSIDE BGL OPERON ANTITERMINATOR"/>
    <property type="match status" value="1"/>
</dbReference>
<name>A0A174WWR3_9CLOT</name>
<evidence type="ECO:0000259" key="2">
    <source>
        <dbReference type="PROSITE" id="PS51372"/>
    </source>
</evidence>
<dbReference type="SUPFAM" id="SSF63520">
    <property type="entry name" value="PTS-regulatory domain, PRD"/>
    <property type="match status" value="2"/>
</dbReference>
<dbReference type="Pfam" id="PF00874">
    <property type="entry name" value="PRD"/>
    <property type="match status" value="2"/>
</dbReference>